<proteinExistence type="predicted"/>
<dbReference type="STRING" id="490622.A0A395NP93"/>
<dbReference type="Proteomes" id="UP000266272">
    <property type="component" value="Unassembled WGS sequence"/>
</dbReference>
<dbReference type="InterPro" id="IPR009057">
    <property type="entry name" value="Homeodomain-like_sf"/>
</dbReference>
<feature type="domain" description="RNA polymerase sigma factor 70 region 4 type 2" evidence="2">
    <location>
        <begin position="12"/>
        <end position="49"/>
    </location>
</feature>
<dbReference type="SUPFAM" id="SSF46689">
    <property type="entry name" value="Homeodomain-like"/>
    <property type="match status" value="1"/>
</dbReference>
<evidence type="ECO:0000313" key="4">
    <source>
        <dbReference type="Proteomes" id="UP000266272"/>
    </source>
</evidence>
<dbReference type="GO" id="GO:0016987">
    <property type="term" value="F:sigma factor activity"/>
    <property type="evidence" value="ECO:0007669"/>
    <property type="project" value="InterPro"/>
</dbReference>
<comment type="caution">
    <text evidence="3">The sequence shown here is derived from an EMBL/GenBank/DDBJ whole genome shotgun (WGS) entry which is preliminary data.</text>
</comment>
<sequence length="163" mass="18024">MRDYNYKDVATRAAVVSLKALAGWSSADIAVLLGISVRQVNRFYARAIKAGFDPSARPLQINNSLFTDLPRSGRPSKLTPEVRDFIIDAIQRSGDERISARQISEDLKAEGHIVSTMVVWRFLKKCKLESPQPANSAGLSDHLADLDLSQHERESAVSEGDED</sequence>
<dbReference type="InterPro" id="IPR013249">
    <property type="entry name" value="RNA_pol_sigma70_r4_t2"/>
</dbReference>
<accession>A0A395NP93</accession>
<organism evidence="3 4">
    <name type="scientific">Trichoderma arundinaceum</name>
    <dbReference type="NCBI Taxonomy" id="490622"/>
    <lineage>
        <taxon>Eukaryota</taxon>
        <taxon>Fungi</taxon>
        <taxon>Dikarya</taxon>
        <taxon>Ascomycota</taxon>
        <taxon>Pezizomycotina</taxon>
        <taxon>Sordariomycetes</taxon>
        <taxon>Hypocreomycetidae</taxon>
        <taxon>Hypocreales</taxon>
        <taxon>Hypocreaceae</taxon>
        <taxon>Trichoderma</taxon>
    </lineage>
</organism>
<dbReference type="EMBL" id="PXOA01000253">
    <property type="protein sequence ID" value="RFU77761.1"/>
    <property type="molecule type" value="Genomic_DNA"/>
</dbReference>
<evidence type="ECO:0000313" key="3">
    <source>
        <dbReference type="EMBL" id="RFU77761.1"/>
    </source>
</evidence>
<feature type="compositionally biased region" description="Basic and acidic residues" evidence="1">
    <location>
        <begin position="142"/>
        <end position="156"/>
    </location>
</feature>
<feature type="region of interest" description="Disordered" evidence="1">
    <location>
        <begin position="131"/>
        <end position="163"/>
    </location>
</feature>
<gene>
    <name evidence="3" type="ORF">TARUN_4472</name>
</gene>
<name>A0A395NP93_TRIAR</name>
<dbReference type="GO" id="GO:0006352">
    <property type="term" value="P:DNA-templated transcription initiation"/>
    <property type="evidence" value="ECO:0007669"/>
    <property type="project" value="InterPro"/>
</dbReference>
<dbReference type="OrthoDB" id="5415741at2759"/>
<dbReference type="AlphaFoldDB" id="A0A395NP93"/>
<dbReference type="Pfam" id="PF08281">
    <property type="entry name" value="Sigma70_r4_2"/>
    <property type="match status" value="1"/>
</dbReference>
<evidence type="ECO:0000256" key="1">
    <source>
        <dbReference type="SAM" id="MobiDB-lite"/>
    </source>
</evidence>
<evidence type="ECO:0000259" key="2">
    <source>
        <dbReference type="Pfam" id="PF08281"/>
    </source>
</evidence>
<reference evidence="3 4" key="1">
    <citation type="journal article" date="2018" name="PLoS Pathog.">
        <title>Evolution of structural diversity of trichothecenes, a family of toxins produced by plant pathogenic and entomopathogenic fungi.</title>
        <authorList>
            <person name="Proctor R.H."/>
            <person name="McCormick S.P."/>
            <person name="Kim H.S."/>
            <person name="Cardoza R.E."/>
            <person name="Stanley A.M."/>
            <person name="Lindo L."/>
            <person name="Kelly A."/>
            <person name="Brown D.W."/>
            <person name="Lee T."/>
            <person name="Vaughan M.M."/>
            <person name="Alexander N.J."/>
            <person name="Busman M."/>
            <person name="Gutierrez S."/>
        </authorList>
    </citation>
    <scope>NUCLEOTIDE SEQUENCE [LARGE SCALE GENOMIC DNA]</scope>
    <source>
        <strain evidence="3 4">IBT 40837</strain>
    </source>
</reference>
<protein>
    <recommendedName>
        <fullName evidence="2">RNA polymerase sigma factor 70 region 4 type 2 domain-containing protein</fullName>
    </recommendedName>
</protein>
<keyword evidence="4" id="KW-1185">Reference proteome</keyword>
<dbReference type="GO" id="GO:0003677">
    <property type="term" value="F:DNA binding"/>
    <property type="evidence" value="ECO:0007669"/>
    <property type="project" value="InterPro"/>
</dbReference>
<dbReference type="Pfam" id="PF13565">
    <property type="entry name" value="HTH_32"/>
    <property type="match status" value="1"/>
</dbReference>